<name>A0A511QJU3_9VIBR</name>
<dbReference type="Pfam" id="PF03382">
    <property type="entry name" value="DUF285"/>
    <property type="match status" value="2"/>
</dbReference>
<evidence type="ECO:0000313" key="2">
    <source>
        <dbReference type="Proteomes" id="UP000321922"/>
    </source>
</evidence>
<keyword evidence="2" id="KW-1185">Reference proteome</keyword>
<dbReference type="EMBL" id="BJXJ01000069">
    <property type="protein sequence ID" value="GEM77593.1"/>
    <property type="molecule type" value="Genomic_DNA"/>
</dbReference>
<sequence>MNHHIRKKWGLPGLLLVLSLSGCDNGTHGGDHTDIIAQTYDVTVNSTGEGEVSPTTNSVSTGDLSTFSVVPYDGYRIHSVSVTDGECPLKNVTINSIDDGLVNYTVGPVSSDCTVNVTFEQSTSPTQPARLRNVVSMTVSPNDGSGGIIQLSESGEPVTSTNFYLAPGESQTFWVEANENYHLKDISVDDPEHCSIAVALISDEAYSVKSILGKCEVTVDFEKVRAPLDPLAPQPLGPLEYYNITFEEVVGDGKVSINPLPIRVPKGKSFDFSVTPVEQSRIGEVSGYGCSVSTTTDIDPYSTSYYTSEPVESDCTITVEAEKYYTVTISHRSEGTINNIQVLDKDGNPIVEPLGSITRESIDAIHKIKMHSDQYVTFEAQSDSGYIRSYASTLECGLDSSNGVYKTNQITRDCNYYIDFTENCNGKPFTSTEDIQTLLDNPDDGKGTTIVLNDATLRKAVTNTSGNSGTEYTGLLSEGRNITFDTSCVTDMSVIFYNAAAFNEDISQWDVSSVTTMAAMFYNANSFNKDVSNWNTSRVTDMSYMFYNANSFNKDVSNWNTSKVTDMSYMFNYAIDFNKDISNWKTFSVTNMSAMFMGARSFNVDIGGWNVSNVRNMSSMFQSAATFKADIGDWKTSRVTNMSYMFSHATHFNADISDWETSSVTNMSNMFEGTTFFEADISNWNTSNVTDMSNMFSHATFNKDISKWDVSNVTDMNSMFSYAIDFNADISKWDVSSVTDMSSMFSYATDFNRSISRWCVSEIEIQPDDFNTNSAFASQSSFQPQWGKCPLRLLE</sequence>
<comment type="caution">
    <text evidence="1">The sequence shown here is derived from an EMBL/GenBank/DDBJ whole genome shotgun (WGS) entry which is preliminary data.</text>
</comment>
<dbReference type="InterPro" id="IPR011889">
    <property type="entry name" value="Liste_lipo_26"/>
</dbReference>
<dbReference type="AlphaFoldDB" id="A0A511QJU3"/>
<dbReference type="Proteomes" id="UP000321922">
    <property type="component" value="Unassembled WGS sequence"/>
</dbReference>
<proteinExistence type="predicted"/>
<dbReference type="NCBIfam" id="TIGR02167">
    <property type="entry name" value="Liste_lipo_26"/>
    <property type="match status" value="10"/>
</dbReference>
<dbReference type="InterPro" id="IPR005046">
    <property type="entry name" value="DUF285"/>
</dbReference>
<gene>
    <name evidence="1" type="ORF">VSA01S_37050</name>
</gene>
<dbReference type="RefSeq" id="WP_050567370.1">
    <property type="nucleotide sequence ID" value="NZ_BAOJ01000070.1"/>
</dbReference>
<evidence type="ECO:0000313" key="1">
    <source>
        <dbReference type="EMBL" id="GEM77593.1"/>
    </source>
</evidence>
<evidence type="ECO:0008006" key="3">
    <source>
        <dbReference type="Google" id="ProtNLM"/>
    </source>
</evidence>
<accession>A0A511QJU3</accession>
<organism evidence="1 2">
    <name type="scientific">Vibrio sagamiensis NBRC 104589</name>
    <dbReference type="NCBI Taxonomy" id="1219064"/>
    <lineage>
        <taxon>Bacteria</taxon>
        <taxon>Pseudomonadati</taxon>
        <taxon>Pseudomonadota</taxon>
        <taxon>Gammaproteobacteria</taxon>
        <taxon>Vibrionales</taxon>
        <taxon>Vibrionaceae</taxon>
        <taxon>Vibrio</taxon>
    </lineage>
</organism>
<dbReference type="PROSITE" id="PS51257">
    <property type="entry name" value="PROKAR_LIPOPROTEIN"/>
    <property type="match status" value="1"/>
</dbReference>
<reference evidence="1 2" key="1">
    <citation type="submission" date="2019-07" db="EMBL/GenBank/DDBJ databases">
        <title>Whole genome shotgun sequence of Vibrio sagamiensis NBRC 104589.</title>
        <authorList>
            <person name="Hosoyama A."/>
            <person name="Uohara A."/>
            <person name="Ohji S."/>
            <person name="Ichikawa N."/>
        </authorList>
    </citation>
    <scope>NUCLEOTIDE SEQUENCE [LARGE SCALE GENOMIC DNA]</scope>
    <source>
        <strain evidence="1 2">NBRC 104589</strain>
    </source>
</reference>
<protein>
    <recommendedName>
        <fullName evidence="3">Lipoprotein</fullName>
    </recommendedName>
</protein>